<dbReference type="OrthoDB" id="276239at2759"/>
<evidence type="ECO:0000259" key="1">
    <source>
        <dbReference type="SMART" id="SM00382"/>
    </source>
</evidence>
<name>A0A1X0NM11_9TRYP</name>
<dbReference type="InterPro" id="IPR019039">
    <property type="entry name" value="T4-Rnl1-like_N"/>
</dbReference>
<evidence type="ECO:0000313" key="3">
    <source>
        <dbReference type="Proteomes" id="UP000192257"/>
    </source>
</evidence>
<protein>
    <recommendedName>
        <fullName evidence="1">AAA+ ATPase domain-containing protein</fullName>
    </recommendedName>
</protein>
<dbReference type="VEuPathDB" id="TriTrypDB:TM35_000341250"/>
<dbReference type="Pfam" id="PF09511">
    <property type="entry name" value="RNA_lig_T4_1"/>
    <property type="match status" value="1"/>
</dbReference>
<reference evidence="2 3" key="1">
    <citation type="submission" date="2017-03" db="EMBL/GenBank/DDBJ databases">
        <title>An alternative strategy for trypanosome survival in the mammalian bloodstream revealed through genome and transcriptome analysis of the ubiquitous bovine parasite Trypanosoma (Megatrypanum) theileri.</title>
        <authorList>
            <person name="Kelly S."/>
            <person name="Ivens A."/>
            <person name="Mott A."/>
            <person name="O'Neill E."/>
            <person name="Emms D."/>
            <person name="Macleod O."/>
            <person name="Voorheis P."/>
            <person name="Matthews J."/>
            <person name="Matthews K."/>
            <person name="Carrington M."/>
        </authorList>
    </citation>
    <scope>NUCLEOTIDE SEQUENCE [LARGE SCALE GENOMIC DNA]</scope>
    <source>
        <strain evidence="2">Edinburgh</strain>
    </source>
</reference>
<dbReference type="GeneID" id="39988803"/>
<dbReference type="GO" id="GO:0006388">
    <property type="term" value="P:tRNA splicing, via endonucleolytic cleavage and ligation"/>
    <property type="evidence" value="ECO:0007669"/>
    <property type="project" value="TreeGrafter"/>
</dbReference>
<dbReference type="Proteomes" id="UP000192257">
    <property type="component" value="Unassembled WGS sequence"/>
</dbReference>
<dbReference type="GO" id="GO:0005634">
    <property type="term" value="C:nucleus"/>
    <property type="evidence" value="ECO:0007669"/>
    <property type="project" value="TreeGrafter"/>
</dbReference>
<gene>
    <name evidence="2" type="ORF">TM35_000341250</name>
</gene>
<dbReference type="InterPro" id="IPR003593">
    <property type="entry name" value="AAA+_ATPase"/>
</dbReference>
<organism evidence="2 3">
    <name type="scientific">Trypanosoma theileri</name>
    <dbReference type="NCBI Taxonomy" id="67003"/>
    <lineage>
        <taxon>Eukaryota</taxon>
        <taxon>Discoba</taxon>
        <taxon>Euglenozoa</taxon>
        <taxon>Kinetoplastea</taxon>
        <taxon>Metakinetoplastina</taxon>
        <taxon>Trypanosomatida</taxon>
        <taxon>Trypanosomatidae</taxon>
        <taxon>Trypanosoma</taxon>
    </lineage>
</organism>
<feature type="domain" description="AAA+ ATPase" evidence="1">
    <location>
        <begin position="388"/>
        <end position="534"/>
    </location>
</feature>
<dbReference type="RefSeq" id="XP_028879579.1">
    <property type="nucleotide sequence ID" value="XM_029029023.1"/>
</dbReference>
<comment type="caution">
    <text evidence="2">The sequence shown here is derived from an EMBL/GenBank/DDBJ whole genome shotgun (WGS) entry which is preliminary data.</text>
</comment>
<dbReference type="SMART" id="SM00382">
    <property type="entry name" value="AAA"/>
    <property type="match status" value="1"/>
</dbReference>
<proteinExistence type="predicted"/>
<sequence length="861" mass="98067">MEGLFDRFLFRREWSDGKVDNVLEYANSGRAKLFQTGEFTSFSVKESHQDDVKHLPTGARTLLLNVSANEVVVRGVNKFFDIEDVEMDILDNKEFWKLGCVWLQRKMAGFTVTLFSLDGESVGVSTKHVVEGPHVDVARRVLNNLLNTEQQKHLASELFLRELAVSCECISAENDPHHPVMEEEKYNNNLLVFSVHKRNDLREINIPFEIMQSMVLSWGLSVVPCWSVESTDNLHNWLRERERWVGKDPDGTPLAEGYVLIMEIPTSRLAPLVTIEGPFTIVPLRLKAKSVKYRVLRSLRSIALGDSTAPLQLFHEVLIAWSLNLGGFKCFRRAVEEHGIFKIYLQFEAYVKERISIRHRGSVMNIGQAFEKLLEFTECETCAKQYTPLHVIMLCGLPGSGKSTLARALTEEAERGCSLFQYVINLNRDQISSDVAAQEGIDNSCSKHKQRKLRSMVHHAMLVAINRVILFSLFQKGPGLLIMDACNARSETRRLWRNMLPKKVDSFRLIYVTCSDHVEHMRRLAERQDHDVIHDVSEAQAALYAVKKAFVEPMENEPCVHLDTSNSLVSEMARNILSYYENDQKRHASIYDYRQLEDNLKNNRKLFIDSLIGPFDVDASPLLMRSYKRVKRASTMVVRLETPFNKLLDIAAEVIRNATEPEIATLSWWEKCKRALSFFPIHLTGKVEGHTRWIRGWLLDGCDTSKPLPTEVWSQALEERFECRSLSPHVTLLYDTTGAETSSSDPTPGSVAEVTLDDVLLDRSALCFGVTVTINGKSYVSQLSSTELIPLHVTLGHTAQVKSSYAGMMFDLFQQWGEHNKELEQTKHGASVKRSRLKFFNFLKVRLEKSISLKGVVVVET</sequence>
<dbReference type="Gene3D" id="3.40.50.300">
    <property type="entry name" value="P-loop containing nucleotide triphosphate hydrolases"/>
    <property type="match status" value="1"/>
</dbReference>
<dbReference type="PANTHER" id="PTHR32004">
    <property type="entry name" value="TRNA LIGASE"/>
    <property type="match status" value="1"/>
</dbReference>
<dbReference type="SUPFAM" id="SSF52540">
    <property type="entry name" value="P-loop containing nucleoside triphosphate hydrolases"/>
    <property type="match status" value="1"/>
</dbReference>
<accession>A0A1X0NM11</accession>
<evidence type="ECO:0000313" key="2">
    <source>
        <dbReference type="EMBL" id="ORC85513.1"/>
    </source>
</evidence>
<dbReference type="InterPro" id="IPR027417">
    <property type="entry name" value="P-loop_NTPase"/>
</dbReference>
<dbReference type="EMBL" id="NBCO01000034">
    <property type="protein sequence ID" value="ORC85513.1"/>
    <property type="molecule type" value="Genomic_DNA"/>
</dbReference>
<keyword evidence="3" id="KW-1185">Reference proteome</keyword>
<dbReference type="PANTHER" id="PTHR32004:SF1">
    <property type="entry name" value="TRNA LIGASE"/>
    <property type="match status" value="1"/>
</dbReference>
<dbReference type="AlphaFoldDB" id="A0A1X0NM11"/>
<dbReference type="Pfam" id="PF13238">
    <property type="entry name" value="AAA_18"/>
    <property type="match status" value="1"/>
</dbReference>